<keyword evidence="4" id="KW-0804">Transcription</keyword>
<comment type="similarity">
    <text evidence="1">Belongs to the sigma-70 factor family. ECF subfamily.</text>
</comment>
<evidence type="ECO:0000313" key="7">
    <source>
        <dbReference type="EMBL" id="MDO1450146.1"/>
    </source>
</evidence>
<keyword evidence="2" id="KW-0805">Transcription regulation</keyword>
<dbReference type="InterPro" id="IPR013324">
    <property type="entry name" value="RNA_pol_sigma_r3/r4-like"/>
</dbReference>
<comment type="caution">
    <text evidence="7">The sequence shown here is derived from an EMBL/GenBank/DDBJ whole genome shotgun (WGS) entry which is preliminary data.</text>
</comment>
<dbReference type="InterPro" id="IPR007627">
    <property type="entry name" value="RNA_pol_sigma70_r2"/>
</dbReference>
<evidence type="ECO:0000313" key="8">
    <source>
        <dbReference type="Proteomes" id="UP001168528"/>
    </source>
</evidence>
<dbReference type="InterPro" id="IPR013249">
    <property type="entry name" value="RNA_pol_sigma70_r4_t2"/>
</dbReference>
<evidence type="ECO:0000256" key="4">
    <source>
        <dbReference type="ARBA" id="ARBA00023163"/>
    </source>
</evidence>
<dbReference type="InterPro" id="IPR036388">
    <property type="entry name" value="WH-like_DNA-bd_sf"/>
</dbReference>
<proteinExistence type="inferred from homology"/>
<accession>A0ABT8REN1</accession>
<dbReference type="Pfam" id="PF04542">
    <property type="entry name" value="Sigma70_r2"/>
    <property type="match status" value="1"/>
</dbReference>
<dbReference type="EMBL" id="JAUKPO010000026">
    <property type="protein sequence ID" value="MDO1450146.1"/>
    <property type="molecule type" value="Genomic_DNA"/>
</dbReference>
<dbReference type="PANTHER" id="PTHR43133:SF45">
    <property type="entry name" value="RNA POLYMERASE ECF-TYPE SIGMA FACTOR"/>
    <property type="match status" value="1"/>
</dbReference>
<reference evidence="7" key="1">
    <citation type="submission" date="2023-07" db="EMBL/GenBank/DDBJ databases">
        <title>The genome sequence of Rhodocytophaga aerolata KACC 12507.</title>
        <authorList>
            <person name="Zhang X."/>
        </authorList>
    </citation>
    <scope>NUCLEOTIDE SEQUENCE</scope>
    <source>
        <strain evidence="7">KACC 12507</strain>
    </source>
</reference>
<dbReference type="Pfam" id="PF08281">
    <property type="entry name" value="Sigma70_r4_2"/>
    <property type="match status" value="1"/>
</dbReference>
<dbReference type="NCBIfam" id="TIGR02937">
    <property type="entry name" value="sigma70-ECF"/>
    <property type="match status" value="1"/>
</dbReference>
<evidence type="ECO:0000259" key="6">
    <source>
        <dbReference type="Pfam" id="PF08281"/>
    </source>
</evidence>
<feature type="domain" description="RNA polymerase sigma-70 region 2" evidence="5">
    <location>
        <begin position="12"/>
        <end position="77"/>
    </location>
</feature>
<dbReference type="PANTHER" id="PTHR43133">
    <property type="entry name" value="RNA POLYMERASE ECF-TYPE SIGMA FACTO"/>
    <property type="match status" value="1"/>
</dbReference>
<dbReference type="InterPro" id="IPR039425">
    <property type="entry name" value="RNA_pol_sigma-70-like"/>
</dbReference>
<evidence type="ECO:0000256" key="3">
    <source>
        <dbReference type="ARBA" id="ARBA00023082"/>
    </source>
</evidence>
<dbReference type="Gene3D" id="1.10.1740.10">
    <property type="match status" value="1"/>
</dbReference>
<dbReference type="CDD" id="cd06171">
    <property type="entry name" value="Sigma70_r4"/>
    <property type="match status" value="1"/>
</dbReference>
<dbReference type="RefSeq" id="WP_302040949.1">
    <property type="nucleotide sequence ID" value="NZ_JAUKPO010000026.1"/>
</dbReference>
<protein>
    <submittedName>
        <fullName evidence="7">Sigma-70 family RNA polymerase sigma factor</fullName>
    </submittedName>
</protein>
<dbReference type="Proteomes" id="UP001168528">
    <property type="component" value="Unassembled WGS sequence"/>
</dbReference>
<evidence type="ECO:0000256" key="1">
    <source>
        <dbReference type="ARBA" id="ARBA00010641"/>
    </source>
</evidence>
<dbReference type="SUPFAM" id="SSF88946">
    <property type="entry name" value="Sigma2 domain of RNA polymerase sigma factors"/>
    <property type="match status" value="1"/>
</dbReference>
<name>A0ABT8REN1_9BACT</name>
<dbReference type="SUPFAM" id="SSF88659">
    <property type="entry name" value="Sigma3 and sigma4 domains of RNA polymerase sigma factors"/>
    <property type="match status" value="1"/>
</dbReference>
<dbReference type="Gene3D" id="1.10.10.10">
    <property type="entry name" value="Winged helix-like DNA-binding domain superfamily/Winged helix DNA-binding domain"/>
    <property type="match status" value="1"/>
</dbReference>
<keyword evidence="3" id="KW-0731">Sigma factor</keyword>
<organism evidence="7 8">
    <name type="scientific">Rhodocytophaga aerolata</name>
    <dbReference type="NCBI Taxonomy" id="455078"/>
    <lineage>
        <taxon>Bacteria</taxon>
        <taxon>Pseudomonadati</taxon>
        <taxon>Bacteroidota</taxon>
        <taxon>Cytophagia</taxon>
        <taxon>Cytophagales</taxon>
        <taxon>Rhodocytophagaceae</taxon>
        <taxon>Rhodocytophaga</taxon>
    </lineage>
</organism>
<keyword evidence="8" id="KW-1185">Reference proteome</keyword>
<gene>
    <name evidence="7" type="ORF">Q0590_27950</name>
</gene>
<evidence type="ECO:0000256" key="2">
    <source>
        <dbReference type="ARBA" id="ARBA00023015"/>
    </source>
</evidence>
<dbReference type="InterPro" id="IPR013325">
    <property type="entry name" value="RNA_pol_sigma_r2"/>
</dbReference>
<dbReference type="InterPro" id="IPR014284">
    <property type="entry name" value="RNA_pol_sigma-70_dom"/>
</dbReference>
<feature type="domain" description="RNA polymerase sigma factor 70 region 4 type 2" evidence="6">
    <location>
        <begin position="110"/>
        <end position="155"/>
    </location>
</feature>
<sequence>MDKAETFIAALQANQGSIYKIASLYTHEAEDRDDLVQEIIYQLWKSFDSFNQQSKLSTWIYRVAMNVAIYHLKVTKRKVPIVPIDEQLSNLPDVDNSQDEEQWKLLKTFVDKLNLLDKGLVILYLEEKTYEEMAEIIGISVSNVATKLSRIKEKLKQQISKQA</sequence>
<evidence type="ECO:0000259" key="5">
    <source>
        <dbReference type="Pfam" id="PF04542"/>
    </source>
</evidence>